<dbReference type="SMART" id="SM00291">
    <property type="entry name" value="ZnF_ZZ"/>
    <property type="match status" value="2"/>
</dbReference>
<dbReference type="PANTHER" id="PTHR20930:SF0">
    <property type="entry name" value="PROTEIN ILRUN"/>
    <property type="match status" value="1"/>
</dbReference>
<evidence type="ECO:0000313" key="7">
    <source>
        <dbReference type="EMBL" id="KAF4660632.1"/>
    </source>
</evidence>
<protein>
    <recommendedName>
        <fullName evidence="6">ZZ-type domain-containing protein</fullName>
    </recommendedName>
</protein>
<keyword evidence="5" id="KW-0472">Membrane</keyword>
<dbReference type="EMBL" id="JABAHT010000224">
    <property type="protein sequence ID" value="KAF4660632.1"/>
    <property type="molecule type" value="Genomic_DNA"/>
</dbReference>
<feature type="transmembrane region" description="Helical" evidence="5">
    <location>
        <begin position="51"/>
        <end position="72"/>
    </location>
</feature>
<gene>
    <name evidence="7" type="ORF">FOZ61_003872</name>
</gene>
<dbReference type="Proteomes" id="UP000570595">
    <property type="component" value="Unassembled WGS sequence"/>
</dbReference>
<dbReference type="PROSITE" id="PS01357">
    <property type="entry name" value="ZF_ZZ_1"/>
    <property type="match status" value="2"/>
</dbReference>
<dbReference type="PROSITE" id="PS00028">
    <property type="entry name" value="ZINC_FINGER_C2H2_1"/>
    <property type="match status" value="1"/>
</dbReference>
<dbReference type="InterPro" id="IPR043145">
    <property type="entry name" value="Znf_ZZ_sf"/>
</dbReference>
<sequence length="571" mass="63461">MSHPGPPVNDLYSSRYGLLMGHSPVVTALALWSSSIVCTCIPNGLPGSVVVGVWLVIMFADSFFVLKLRYGAESLRCRFPMKTVKAVGDLYSLIEEAWPALKTFNYTVQVHKGRDLSSYAESTEISTLLDSHGVMHAGSPKELRLNIKGGPEATPVKSRSSSPPKPMDGHTVAVLHLDSCHGCGMAPIIGRCYRCSTCSDFMFCSRCYEHHDQSHTLTVVSLAVNGIWDSRDDAAVCEGFLREMRSVGAAWPGDVVKIKDLQLPDRSLPSMVAETFPKDDPPSEDRRTLLCKDGCSFISYRIFCHCCSSASNRARQFRCDGLGGDINLCDPCYLTHRSKILKIANKCSRIVTPSYWNEGNTQAVELVHYGSTCDGCGVSPIVGRRYKCNYCAEYELCSRCFKEPANKQHRLEHLFTLIARPAKLWTVRTKNQKGTLYSEMKCEMCGVLPPGGARYTIKCDCKAQMCLDCYKDDLQGQAVLLRGEFFDYPNPVSLQASMDRERQRHVLKISVASLLLLGPMEKAARMAAEGKVVEEDDKLPKGRVIWADELPREVKPHHRVVRTGCGCGHRH</sequence>
<evidence type="ECO:0000313" key="8">
    <source>
        <dbReference type="Proteomes" id="UP000570595"/>
    </source>
</evidence>
<dbReference type="OrthoDB" id="21204at2759"/>
<dbReference type="CDD" id="cd02249">
    <property type="entry name" value="ZZ"/>
    <property type="match status" value="2"/>
</dbReference>
<proteinExistence type="predicted"/>
<evidence type="ECO:0000256" key="2">
    <source>
        <dbReference type="ARBA" id="ARBA00022771"/>
    </source>
</evidence>
<keyword evidence="1" id="KW-0479">Metal-binding</keyword>
<dbReference type="InterPro" id="IPR013087">
    <property type="entry name" value="Znf_C2H2_type"/>
</dbReference>
<dbReference type="PROSITE" id="PS50135">
    <property type="entry name" value="ZF_ZZ_2"/>
    <property type="match status" value="2"/>
</dbReference>
<feature type="transmembrane region" description="Helical" evidence="5">
    <location>
        <begin position="25"/>
        <end position="45"/>
    </location>
</feature>
<feature type="domain" description="ZZ-type" evidence="6">
    <location>
        <begin position="175"/>
        <end position="225"/>
    </location>
</feature>
<keyword evidence="3" id="KW-0862">Zinc</keyword>
<evidence type="ECO:0000256" key="4">
    <source>
        <dbReference type="PROSITE-ProRule" id="PRU00228"/>
    </source>
</evidence>
<dbReference type="Gene3D" id="3.30.60.90">
    <property type="match status" value="2"/>
</dbReference>
<evidence type="ECO:0000256" key="1">
    <source>
        <dbReference type="ARBA" id="ARBA00022723"/>
    </source>
</evidence>
<evidence type="ECO:0000256" key="5">
    <source>
        <dbReference type="SAM" id="Phobius"/>
    </source>
</evidence>
<dbReference type="SUPFAM" id="SSF57850">
    <property type="entry name" value="RING/U-box"/>
    <property type="match status" value="2"/>
</dbReference>
<name>A0A7J6LMV7_PEROL</name>
<dbReference type="GO" id="GO:0008270">
    <property type="term" value="F:zinc ion binding"/>
    <property type="evidence" value="ECO:0007669"/>
    <property type="project" value="UniProtKB-KW"/>
</dbReference>
<dbReference type="AlphaFoldDB" id="A0A7J6LMV7"/>
<keyword evidence="5" id="KW-0812">Transmembrane</keyword>
<feature type="domain" description="ZZ-type" evidence="6">
    <location>
        <begin position="368"/>
        <end position="423"/>
    </location>
</feature>
<reference evidence="7 8" key="1">
    <citation type="submission" date="2020-04" db="EMBL/GenBank/DDBJ databases">
        <title>Perkinsus olseni comparative genomics.</title>
        <authorList>
            <person name="Bogema D.R."/>
        </authorList>
    </citation>
    <scope>NUCLEOTIDE SEQUENCE [LARGE SCALE GENOMIC DNA]</scope>
    <source>
        <strain evidence="7">ATCC PRA-179</strain>
    </source>
</reference>
<evidence type="ECO:0000256" key="3">
    <source>
        <dbReference type="ARBA" id="ARBA00022833"/>
    </source>
</evidence>
<keyword evidence="2 4" id="KW-0863">Zinc-finger</keyword>
<dbReference type="InterPro" id="IPR000433">
    <property type="entry name" value="Znf_ZZ"/>
</dbReference>
<organism evidence="7 8">
    <name type="scientific">Perkinsus olseni</name>
    <name type="common">Perkinsus atlanticus</name>
    <dbReference type="NCBI Taxonomy" id="32597"/>
    <lineage>
        <taxon>Eukaryota</taxon>
        <taxon>Sar</taxon>
        <taxon>Alveolata</taxon>
        <taxon>Perkinsozoa</taxon>
        <taxon>Perkinsea</taxon>
        <taxon>Perkinsida</taxon>
        <taxon>Perkinsidae</taxon>
        <taxon>Perkinsus</taxon>
    </lineage>
</organism>
<accession>A0A7J6LMV7</accession>
<keyword evidence="5" id="KW-1133">Transmembrane helix</keyword>
<dbReference type="PANTHER" id="PTHR20930">
    <property type="entry name" value="OVARIAN CARCINOMA ANTIGEN CA125-RELATED"/>
    <property type="match status" value="1"/>
</dbReference>
<comment type="caution">
    <text evidence="7">The sequence shown here is derived from an EMBL/GenBank/DDBJ whole genome shotgun (WGS) entry which is preliminary data.</text>
</comment>
<dbReference type="Pfam" id="PF00569">
    <property type="entry name" value="ZZ"/>
    <property type="match status" value="2"/>
</dbReference>
<evidence type="ECO:0000259" key="6">
    <source>
        <dbReference type="PROSITE" id="PS50135"/>
    </source>
</evidence>